<keyword evidence="4" id="KW-1185">Reference proteome</keyword>
<dbReference type="InterPro" id="IPR013830">
    <property type="entry name" value="SGNH_hydro"/>
</dbReference>
<evidence type="ECO:0000256" key="1">
    <source>
        <dbReference type="SAM" id="SignalP"/>
    </source>
</evidence>
<dbReference type="EMBL" id="JBHRZS010000002">
    <property type="protein sequence ID" value="MFC3878859.1"/>
    <property type="molecule type" value="Genomic_DNA"/>
</dbReference>
<proteinExistence type="predicted"/>
<feature type="signal peptide" evidence="1">
    <location>
        <begin position="1"/>
        <end position="22"/>
    </location>
</feature>
<accession>A0ABV8ANB7</accession>
<keyword evidence="1" id="KW-0732">Signal</keyword>
<dbReference type="Pfam" id="PF13472">
    <property type="entry name" value="Lipase_GDSL_2"/>
    <property type="match status" value="1"/>
</dbReference>
<name>A0ABV8ANB7_9BACT</name>
<feature type="chain" id="PRO_5045770101" evidence="1">
    <location>
        <begin position="23"/>
        <end position="219"/>
    </location>
</feature>
<evidence type="ECO:0000313" key="4">
    <source>
        <dbReference type="Proteomes" id="UP001595805"/>
    </source>
</evidence>
<dbReference type="InterPro" id="IPR051532">
    <property type="entry name" value="Ester_Hydrolysis_Enzymes"/>
</dbReference>
<dbReference type="PANTHER" id="PTHR30383">
    <property type="entry name" value="THIOESTERASE 1/PROTEASE 1/LYSOPHOSPHOLIPASE L1"/>
    <property type="match status" value="1"/>
</dbReference>
<organism evidence="3 4">
    <name type="scientific">Algoriphagus namhaensis</name>
    <dbReference type="NCBI Taxonomy" id="915353"/>
    <lineage>
        <taxon>Bacteria</taxon>
        <taxon>Pseudomonadati</taxon>
        <taxon>Bacteroidota</taxon>
        <taxon>Cytophagia</taxon>
        <taxon>Cytophagales</taxon>
        <taxon>Cyclobacteriaceae</taxon>
        <taxon>Algoriphagus</taxon>
    </lineage>
</organism>
<dbReference type="PANTHER" id="PTHR30383:SF5">
    <property type="entry name" value="SGNH HYDROLASE-TYPE ESTERASE DOMAIN-CONTAINING PROTEIN"/>
    <property type="match status" value="1"/>
</dbReference>
<evidence type="ECO:0000259" key="2">
    <source>
        <dbReference type="Pfam" id="PF13472"/>
    </source>
</evidence>
<protein>
    <submittedName>
        <fullName evidence="3">GDSL-type esterase/lipase family protein</fullName>
    </submittedName>
</protein>
<sequence>MKHAIKVLSTVLFLFLTVFAFGQDKPFQSEVDALTEKIENQGWQPGGLVFTGSSSVRFWMNLKQTFPEQNIINTGFGGSQASDLLAHLPILVLKYVPSKVFIYEGDNDLWAKKEVSTIMKELDEIVTWIKRENKNTEVYLVSAKPSPARWEIKESYLVLNRLMKEYTQTKEGVEFVDVWEAMLDDKGEPKVDIFIMDRLHMNPKGYEIWAEIFRPYVVD</sequence>
<gene>
    <name evidence="3" type="ORF">ACFOSV_01660</name>
</gene>
<evidence type="ECO:0000313" key="3">
    <source>
        <dbReference type="EMBL" id="MFC3878859.1"/>
    </source>
</evidence>
<dbReference type="SUPFAM" id="SSF52266">
    <property type="entry name" value="SGNH hydrolase"/>
    <property type="match status" value="1"/>
</dbReference>
<dbReference type="Proteomes" id="UP001595805">
    <property type="component" value="Unassembled WGS sequence"/>
</dbReference>
<reference evidence="4" key="1">
    <citation type="journal article" date="2019" name="Int. J. Syst. Evol. Microbiol.">
        <title>The Global Catalogue of Microorganisms (GCM) 10K type strain sequencing project: providing services to taxonomists for standard genome sequencing and annotation.</title>
        <authorList>
            <consortium name="The Broad Institute Genomics Platform"/>
            <consortium name="The Broad Institute Genome Sequencing Center for Infectious Disease"/>
            <person name="Wu L."/>
            <person name="Ma J."/>
        </authorList>
    </citation>
    <scope>NUCLEOTIDE SEQUENCE [LARGE SCALE GENOMIC DNA]</scope>
    <source>
        <strain evidence="4">CCUG 60523</strain>
    </source>
</reference>
<dbReference type="Gene3D" id="3.40.50.1110">
    <property type="entry name" value="SGNH hydrolase"/>
    <property type="match status" value="1"/>
</dbReference>
<comment type="caution">
    <text evidence="3">The sequence shown here is derived from an EMBL/GenBank/DDBJ whole genome shotgun (WGS) entry which is preliminary data.</text>
</comment>
<feature type="domain" description="SGNH hydrolase-type esterase" evidence="2">
    <location>
        <begin position="56"/>
        <end position="208"/>
    </location>
</feature>
<dbReference type="InterPro" id="IPR036514">
    <property type="entry name" value="SGNH_hydro_sf"/>
</dbReference>
<dbReference type="RefSeq" id="WP_377902715.1">
    <property type="nucleotide sequence ID" value="NZ_JBHRZS010000002.1"/>
</dbReference>